<dbReference type="Proteomes" id="UP000596063">
    <property type="component" value="Chromosome"/>
</dbReference>
<dbReference type="Gene3D" id="1.20.5.300">
    <property type="match status" value="1"/>
</dbReference>
<dbReference type="RefSeq" id="WP_198568451.1">
    <property type="nucleotide sequence ID" value="NZ_CP066167.1"/>
</dbReference>
<protein>
    <submittedName>
        <fullName evidence="1">SlyX family protein</fullName>
    </submittedName>
</protein>
<gene>
    <name evidence="1" type="ORF">I6N98_11205</name>
</gene>
<dbReference type="InterPro" id="IPR007236">
    <property type="entry name" value="SlyX"/>
</dbReference>
<proteinExistence type="predicted"/>
<dbReference type="PANTHER" id="PTHR36508">
    <property type="entry name" value="PROTEIN SLYX"/>
    <property type="match status" value="1"/>
</dbReference>
<evidence type="ECO:0000313" key="2">
    <source>
        <dbReference type="Proteomes" id="UP000596063"/>
    </source>
</evidence>
<reference evidence="1 2" key="1">
    <citation type="submission" date="2020-12" db="EMBL/GenBank/DDBJ databases">
        <authorList>
            <person name="Shan Y."/>
        </authorList>
    </citation>
    <scope>NUCLEOTIDE SEQUENCE [LARGE SCALE GENOMIC DNA]</scope>
    <source>
        <strain evidence="2">csc3.9</strain>
    </source>
</reference>
<dbReference type="KEGG" id="snan:I6N98_11205"/>
<sequence>MEQQLIDLQTQLAFQEDLLTALDDRVAKQDRYIREMETTIQSLRLLVEQLQVSVESGASAGGAATPEEKPPHY</sequence>
<name>A0A7T4QYB4_9GAMM</name>
<keyword evidence="2" id="KW-1185">Reference proteome</keyword>
<dbReference type="Pfam" id="PF04102">
    <property type="entry name" value="SlyX"/>
    <property type="match status" value="1"/>
</dbReference>
<evidence type="ECO:0000313" key="1">
    <source>
        <dbReference type="EMBL" id="QQD16949.1"/>
    </source>
</evidence>
<organism evidence="1 2">
    <name type="scientific">Spongiibacter nanhainus</name>
    <dbReference type="NCBI Taxonomy" id="2794344"/>
    <lineage>
        <taxon>Bacteria</taxon>
        <taxon>Pseudomonadati</taxon>
        <taxon>Pseudomonadota</taxon>
        <taxon>Gammaproteobacteria</taxon>
        <taxon>Cellvibrionales</taxon>
        <taxon>Spongiibacteraceae</taxon>
        <taxon>Spongiibacter</taxon>
    </lineage>
</organism>
<accession>A0A7T4QYB4</accession>
<dbReference type="PANTHER" id="PTHR36508:SF1">
    <property type="entry name" value="PROTEIN SLYX"/>
    <property type="match status" value="1"/>
</dbReference>
<dbReference type="AlphaFoldDB" id="A0A7T4QYB4"/>
<dbReference type="EMBL" id="CP066167">
    <property type="protein sequence ID" value="QQD16949.1"/>
    <property type="molecule type" value="Genomic_DNA"/>
</dbReference>